<keyword evidence="1" id="KW-0812">Transmembrane</keyword>
<accession>A0AAD5C763</accession>
<keyword evidence="1" id="KW-0472">Membrane</keyword>
<dbReference type="AlphaFoldDB" id="A0AAD5C763"/>
<proteinExistence type="predicted"/>
<comment type="caution">
    <text evidence="2">The sequence shown here is derived from an EMBL/GenBank/DDBJ whole genome shotgun (WGS) entry which is preliminary data.</text>
</comment>
<keyword evidence="1" id="KW-1133">Transmembrane helix</keyword>
<sequence>IKYRDLGRSLVDAIIENYLDGSRLSSFGYVSSSHIIILCILPTSLPIAFLFLLSNTHNLLSASSWFLSLKTTATVALFFVDDSLTRVLKKIGLYNIVLEKLSMDGEEESKKAYRAARIETNHAVDNMIKKVEKEINDVDAKIGTDGTCLIGARSGQRGLMFISPLAVHSNPSSLTNKINHSNDISTSIYLAITFELEPTPTATVVMNPSIANDAYHTARLQTFSTKANAEDEKNIVSTYMPKTLLKDQLEAGSCVWQS</sequence>
<protein>
    <submittedName>
        <fullName evidence="2">Uncharacterized protein</fullName>
    </submittedName>
</protein>
<feature type="non-terminal residue" evidence="2">
    <location>
        <position position="1"/>
    </location>
</feature>
<gene>
    <name evidence="2" type="ORF">M8C21_030820</name>
</gene>
<keyword evidence="3" id="KW-1185">Reference proteome</keyword>
<dbReference type="EMBL" id="JAMZMK010009524">
    <property type="protein sequence ID" value="KAI7735246.1"/>
    <property type="molecule type" value="Genomic_DNA"/>
</dbReference>
<evidence type="ECO:0000313" key="2">
    <source>
        <dbReference type="EMBL" id="KAI7735246.1"/>
    </source>
</evidence>
<organism evidence="2 3">
    <name type="scientific">Ambrosia artemisiifolia</name>
    <name type="common">Common ragweed</name>
    <dbReference type="NCBI Taxonomy" id="4212"/>
    <lineage>
        <taxon>Eukaryota</taxon>
        <taxon>Viridiplantae</taxon>
        <taxon>Streptophyta</taxon>
        <taxon>Embryophyta</taxon>
        <taxon>Tracheophyta</taxon>
        <taxon>Spermatophyta</taxon>
        <taxon>Magnoliopsida</taxon>
        <taxon>eudicotyledons</taxon>
        <taxon>Gunneridae</taxon>
        <taxon>Pentapetalae</taxon>
        <taxon>asterids</taxon>
        <taxon>campanulids</taxon>
        <taxon>Asterales</taxon>
        <taxon>Asteraceae</taxon>
        <taxon>Asteroideae</taxon>
        <taxon>Heliantheae alliance</taxon>
        <taxon>Heliantheae</taxon>
        <taxon>Ambrosia</taxon>
    </lineage>
</organism>
<dbReference type="Proteomes" id="UP001206925">
    <property type="component" value="Unassembled WGS sequence"/>
</dbReference>
<reference evidence="2" key="1">
    <citation type="submission" date="2022-06" db="EMBL/GenBank/DDBJ databases">
        <title>Uncovering the hologenomic basis of an extraordinary plant invasion.</title>
        <authorList>
            <person name="Bieker V.C."/>
            <person name="Martin M.D."/>
            <person name="Gilbert T."/>
            <person name="Hodgins K."/>
            <person name="Battlay P."/>
            <person name="Petersen B."/>
            <person name="Wilson J."/>
        </authorList>
    </citation>
    <scope>NUCLEOTIDE SEQUENCE</scope>
    <source>
        <strain evidence="2">AA19_3_7</strain>
        <tissue evidence="2">Leaf</tissue>
    </source>
</reference>
<feature type="transmembrane region" description="Helical" evidence="1">
    <location>
        <begin position="35"/>
        <end position="53"/>
    </location>
</feature>
<feature type="transmembrane region" description="Helical" evidence="1">
    <location>
        <begin position="59"/>
        <end position="80"/>
    </location>
</feature>
<evidence type="ECO:0000313" key="3">
    <source>
        <dbReference type="Proteomes" id="UP001206925"/>
    </source>
</evidence>
<evidence type="ECO:0000256" key="1">
    <source>
        <dbReference type="SAM" id="Phobius"/>
    </source>
</evidence>
<name>A0AAD5C763_AMBAR</name>